<dbReference type="EMBL" id="LSSL01000520">
    <property type="protein sequence ID" value="OLY84378.1"/>
    <property type="molecule type" value="Genomic_DNA"/>
</dbReference>
<dbReference type="InterPro" id="IPR011989">
    <property type="entry name" value="ARM-like"/>
</dbReference>
<evidence type="ECO:0000259" key="7">
    <source>
        <dbReference type="SMART" id="SM01349"/>
    </source>
</evidence>
<sequence length="1083" mass="123440">MILHWAYQTTIDYPNFDPSPFISSIIDQLCDFNDAVRNASKITLQNIYVSRPQIQQIIVDEISQRKNIRPNLISEITVNRRSSSNFRAANIASPYREGLFNRGILSQNDIQFDSDILKSNQKDFPMKKPMNYDKFIRPGSEIGYINPETRIRNLTPDLKKLSIDKPSIGSSAPLNKMSPLDKKSRSILSHTPSKPSLPDAVPLYLDTQKAVEREFSSRSRFFDGKESEENWSNREKSVEYFRRVISGNSPSDYPDELYKELKKILPSLLKALNSLRTTLSIVTIKLFEEIIIKFSERSINLLDFIFENLLGLCSTTKKLVNQAAVNSLSSIVRFTPINEKSLKLLSRNLTSKSIPLRQSCVTISASMVLGGSLELEPSSEFLLSYYSNLIQIGINDSTVSIRNESKALYTNIAQIHPYFADMIYNKSSASTKSILEKLVGNKTSPLSTSAKTGSTTKSNYNSKNFIKNDFIQTPYSPTSSVNHQNLIEKKSIIRPLYSSSYKGSDKNEKVLRTNSRDSYNYISPSEKGQKFNPPKFLSPANNFQPIQGGQKRSVSSSLINKDSIYHERAFTPSIETNSSSPFYPQSLVPEYNYDSSIRFTKKDPSYNSNSSMKNQDSGKIKYPQINEFRNFDSSFSQDFEKNLMPENYNDETSVLKNDSFFNNNVTVDKKNSDFNGESGVGLAPKTEIYDQMSSKYKLELIINSGNFPKLVPSFGIADTSNQLIIDSIEQYFKIQIVIDSVVDYNNGKDYGALYNDFKELSRFIKNDSCSWLWDLVPLPLLNYSKSMYPQKISLEDILYFNENESLFKRFSDAILVTLRLPLDSKSNFAQHLVALDCSRLLIRKRGGHLIMYDDISKLFWELLRFKALNFQSIVGSTDAVLDQLLSSLNTQVISDLFTSFLERCPLPKIKFLLDHDHNLINGGNANEILTPSLITEKSDDPLNLLKSTRILGYGLDMLSTFITKFCAEFFDLDKFMIYIIKAMNHPRTTVRESAIFVAMSIREKLNISSATLIGIMSDGPFYSDDHSQNAEYPELELDYYLKKYRQFIESSYKILTPVQTDFFSYLLLLDSSHRNLISIMSRN</sequence>
<protein>
    <submittedName>
        <fullName evidence="8">Protein stu1</fullName>
    </submittedName>
</protein>
<comment type="caution">
    <text evidence="8">The sequence shown here is derived from an EMBL/GenBank/DDBJ whole genome shotgun (WGS) entry which is preliminary data.</text>
</comment>
<evidence type="ECO:0000256" key="1">
    <source>
        <dbReference type="ARBA" id="ARBA00004186"/>
    </source>
</evidence>
<organism evidence="8 9">
    <name type="scientific">Smittium mucronatum</name>
    <dbReference type="NCBI Taxonomy" id="133383"/>
    <lineage>
        <taxon>Eukaryota</taxon>
        <taxon>Fungi</taxon>
        <taxon>Fungi incertae sedis</taxon>
        <taxon>Zoopagomycota</taxon>
        <taxon>Kickxellomycotina</taxon>
        <taxon>Harpellomycetes</taxon>
        <taxon>Harpellales</taxon>
        <taxon>Legeriomycetaceae</taxon>
        <taxon>Smittium</taxon>
    </lineage>
</organism>
<dbReference type="Proteomes" id="UP000187455">
    <property type="component" value="Unassembled WGS sequence"/>
</dbReference>
<dbReference type="Pfam" id="PF12348">
    <property type="entry name" value="CLASP_N"/>
    <property type="match status" value="1"/>
</dbReference>
<evidence type="ECO:0000256" key="4">
    <source>
        <dbReference type="ARBA" id="ARBA00022701"/>
    </source>
</evidence>
<keyword evidence="9" id="KW-1185">Reference proteome</keyword>
<evidence type="ECO:0000313" key="8">
    <source>
        <dbReference type="EMBL" id="OLY84378.1"/>
    </source>
</evidence>
<evidence type="ECO:0000256" key="3">
    <source>
        <dbReference type="ARBA" id="ARBA00022618"/>
    </source>
</evidence>
<feature type="domain" description="TOG" evidence="7">
    <location>
        <begin position="204"/>
        <end position="444"/>
    </location>
</feature>
<accession>A0A1R0H5L1</accession>
<feature type="region of interest" description="Disordered" evidence="6">
    <location>
        <begin position="165"/>
        <end position="194"/>
    </location>
</feature>
<keyword evidence="3" id="KW-0132">Cell division</keyword>
<dbReference type="InterPro" id="IPR016024">
    <property type="entry name" value="ARM-type_fold"/>
</dbReference>
<evidence type="ECO:0000313" key="9">
    <source>
        <dbReference type="Proteomes" id="UP000187455"/>
    </source>
</evidence>
<name>A0A1R0H5L1_9FUNG</name>
<dbReference type="InterPro" id="IPR034085">
    <property type="entry name" value="TOG"/>
</dbReference>
<dbReference type="GO" id="GO:0005819">
    <property type="term" value="C:spindle"/>
    <property type="evidence" value="ECO:0007669"/>
    <property type="project" value="UniProtKB-SubCell"/>
</dbReference>
<evidence type="ECO:0000256" key="2">
    <source>
        <dbReference type="ARBA" id="ARBA00009549"/>
    </source>
</evidence>
<keyword evidence="5" id="KW-0131">Cell cycle</keyword>
<evidence type="ECO:0000256" key="6">
    <source>
        <dbReference type="SAM" id="MobiDB-lite"/>
    </source>
</evidence>
<dbReference type="SUPFAM" id="SSF48371">
    <property type="entry name" value="ARM repeat"/>
    <property type="match status" value="1"/>
</dbReference>
<comment type="similarity">
    <text evidence="2">Belongs to the CLASP family.</text>
</comment>
<gene>
    <name evidence="8" type="ORF">AYI68_g1457</name>
</gene>
<dbReference type="OrthoDB" id="46159at2759"/>
<keyword evidence="4" id="KW-0493">Microtubule</keyword>
<proteinExistence type="inferred from homology"/>
<dbReference type="InterPro" id="IPR024395">
    <property type="entry name" value="CLASP_N_dom"/>
</dbReference>
<dbReference type="SMART" id="SM01349">
    <property type="entry name" value="TOG"/>
    <property type="match status" value="1"/>
</dbReference>
<keyword evidence="5" id="KW-0498">Mitosis</keyword>
<dbReference type="AlphaFoldDB" id="A0A1R0H5L1"/>
<dbReference type="GO" id="GO:0005874">
    <property type="term" value="C:microtubule"/>
    <property type="evidence" value="ECO:0007669"/>
    <property type="project" value="UniProtKB-KW"/>
</dbReference>
<dbReference type="STRING" id="133383.A0A1R0H5L1"/>
<comment type="subcellular location">
    <subcellularLocation>
        <location evidence="1">Cytoplasm</location>
        <location evidence="1">Cytoskeleton</location>
        <location evidence="1">Spindle</location>
    </subcellularLocation>
</comment>
<evidence type="ECO:0000256" key="5">
    <source>
        <dbReference type="ARBA" id="ARBA00022776"/>
    </source>
</evidence>
<reference evidence="8 9" key="1">
    <citation type="journal article" date="2016" name="Mol. Biol. Evol.">
        <title>Genome-Wide Survey of Gut Fungi (Harpellales) Reveals the First Horizontally Transferred Ubiquitin Gene from a Mosquito Host.</title>
        <authorList>
            <person name="Wang Y."/>
            <person name="White M.M."/>
            <person name="Kvist S."/>
            <person name="Moncalvo J.M."/>
        </authorList>
    </citation>
    <scope>NUCLEOTIDE SEQUENCE [LARGE SCALE GENOMIC DNA]</scope>
    <source>
        <strain evidence="8 9">ALG-7-W6</strain>
    </source>
</reference>
<dbReference type="Gene3D" id="1.25.10.10">
    <property type="entry name" value="Leucine-rich Repeat Variant"/>
    <property type="match status" value="1"/>
</dbReference>
<dbReference type="GO" id="GO:0051301">
    <property type="term" value="P:cell division"/>
    <property type="evidence" value="ECO:0007669"/>
    <property type="project" value="UniProtKB-KW"/>
</dbReference>